<name>A0AAE4R5W5_9ACTN</name>
<reference evidence="2 3" key="1">
    <citation type="submission" date="2023-10" db="EMBL/GenBank/DDBJ databases">
        <title>Development of a sustainable strategy for remediation of hydrocarbon-contaminated territories based on the waste exchange concept.</title>
        <authorList>
            <person name="Krivoruchko A."/>
        </authorList>
    </citation>
    <scope>NUCLEOTIDE SEQUENCE</scope>
    <source>
        <strain evidence="1 3">IEGM 1266</strain>
        <strain evidence="2">IEGM 1279</strain>
    </source>
</reference>
<dbReference type="AlphaFoldDB" id="A0AAE4R5W5"/>
<sequence length="106" mass="11234">MHARRFGHRMAVGGATAELSHSSGDVVSAVASAHQGVMLWADGDATTQYVRVPLDDMIEQSLSAYGTVVNLDIDDAADEPMRAGVEAAMAEATRVLVSSRAVTRFE</sequence>
<keyword evidence="3" id="KW-1185">Reference proteome</keyword>
<comment type="caution">
    <text evidence="2">The sequence shown here is derived from an EMBL/GenBank/DDBJ whole genome shotgun (WGS) entry which is preliminary data.</text>
</comment>
<dbReference type="Proteomes" id="UP001185779">
    <property type="component" value="Unassembled WGS sequence"/>
</dbReference>
<organism evidence="2 4">
    <name type="scientific">Gordonia amicalis</name>
    <dbReference type="NCBI Taxonomy" id="89053"/>
    <lineage>
        <taxon>Bacteria</taxon>
        <taxon>Bacillati</taxon>
        <taxon>Actinomycetota</taxon>
        <taxon>Actinomycetes</taxon>
        <taxon>Mycobacteriales</taxon>
        <taxon>Gordoniaceae</taxon>
        <taxon>Gordonia</taxon>
    </lineage>
</organism>
<dbReference type="RefSeq" id="WP_096274716.1">
    <property type="nucleotide sequence ID" value="NZ_CP091855.1"/>
</dbReference>
<evidence type="ECO:0000313" key="2">
    <source>
        <dbReference type="EMBL" id="MDV6313634.1"/>
    </source>
</evidence>
<dbReference type="EMBL" id="JAWLKH010000021">
    <property type="protein sequence ID" value="MDV6313634.1"/>
    <property type="molecule type" value="Genomic_DNA"/>
</dbReference>
<dbReference type="Proteomes" id="UP001185922">
    <property type="component" value="Unassembled WGS sequence"/>
</dbReference>
<evidence type="ECO:0000313" key="3">
    <source>
        <dbReference type="Proteomes" id="UP001185779"/>
    </source>
</evidence>
<gene>
    <name evidence="1" type="ORF">R3P94_21215</name>
    <name evidence="2" type="ORF">R3Q15_17370</name>
</gene>
<accession>A0AAE4R5W5</accession>
<evidence type="ECO:0000313" key="1">
    <source>
        <dbReference type="EMBL" id="MDV6309789.1"/>
    </source>
</evidence>
<proteinExistence type="predicted"/>
<dbReference type="EMBL" id="JAWLKI010000035">
    <property type="protein sequence ID" value="MDV6309789.1"/>
    <property type="molecule type" value="Genomic_DNA"/>
</dbReference>
<evidence type="ECO:0000313" key="4">
    <source>
        <dbReference type="Proteomes" id="UP001185922"/>
    </source>
</evidence>
<protein>
    <submittedName>
        <fullName evidence="2">Uncharacterized protein</fullName>
    </submittedName>
</protein>
<dbReference type="GeneID" id="77170030"/>